<comment type="caution">
    <text evidence="9">The sequence shown here is derived from an EMBL/GenBank/DDBJ whole genome shotgun (WGS) entry which is preliminary data.</text>
</comment>
<dbReference type="PANTHER" id="PTHR47756">
    <property type="entry name" value="BLL6612 PROTEIN-RELATED"/>
    <property type="match status" value="1"/>
</dbReference>
<dbReference type="Pfam" id="PF04542">
    <property type="entry name" value="Sigma70_r2"/>
    <property type="match status" value="1"/>
</dbReference>
<name>A0ABN3M4Z6_9MICO</name>
<reference evidence="9 10" key="1">
    <citation type="journal article" date="2019" name="Int. J. Syst. Evol. Microbiol.">
        <title>The Global Catalogue of Microorganisms (GCM) 10K type strain sequencing project: providing services to taxonomists for standard genome sequencing and annotation.</title>
        <authorList>
            <consortium name="The Broad Institute Genomics Platform"/>
            <consortium name="The Broad Institute Genome Sequencing Center for Infectious Disease"/>
            <person name="Wu L."/>
            <person name="Ma J."/>
        </authorList>
    </citation>
    <scope>NUCLEOTIDE SEQUENCE [LARGE SCALE GENOMIC DNA]</scope>
    <source>
        <strain evidence="9 10">JCM 16259</strain>
    </source>
</reference>
<evidence type="ECO:0000256" key="3">
    <source>
        <dbReference type="ARBA" id="ARBA00023082"/>
    </source>
</evidence>
<dbReference type="Gene3D" id="1.10.1740.10">
    <property type="match status" value="1"/>
</dbReference>
<feature type="domain" description="RNA polymerase sigma-70 region 2" evidence="6">
    <location>
        <begin position="35"/>
        <end position="97"/>
    </location>
</feature>
<protein>
    <submittedName>
        <fullName evidence="9">RNA polymerase sigma factor</fullName>
    </submittedName>
</protein>
<evidence type="ECO:0000256" key="5">
    <source>
        <dbReference type="SAM" id="MobiDB-lite"/>
    </source>
</evidence>
<keyword evidence="2" id="KW-0805">Transcription regulation</keyword>
<feature type="domain" description="DUF6596" evidence="8">
    <location>
        <begin position="198"/>
        <end position="297"/>
    </location>
</feature>
<evidence type="ECO:0000313" key="9">
    <source>
        <dbReference type="EMBL" id="GAA2495737.1"/>
    </source>
</evidence>
<evidence type="ECO:0000259" key="8">
    <source>
        <dbReference type="Pfam" id="PF20239"/>
    </source>
</evidence>
<dbReference type="InterPro" id="IPR036388">
    <property type="entry name" value="WH-like_DNA-bd_sf"/>
</dbReference>
<dbReference type="Gene3D" id="1.10.10.10">
    <property type="entry name" value="Winged helix-like DNA-binding domain superfamily/Winged helix DNA-binding domain"/>
    <property type="match status" value="1"/>
</dbReference>
<dbReference type="InterPro" id="IPR013249">
    <property type="entry name" value="RNA_pol_sigma70_r4_t2"/>
</dbReference>
<feature type="region of interest" description="Disordered" evidence="5">
    <location>
        <begin position="1"/>
        <end position="22"/>
    </location>
</feature>
<dbReference type="EMBL" id="BAAARE010000019">
    <property type="protein sequence ID" value="GAA2495737.1"/>
    <property type="molecule type" value="Genomic_DNA"/>
</dbReference>
<proteinExistence type="inferred from homology"/>
<evidence type="ECO:0000256" key="2">
    <source>
        <dbReference type="ARBA" id="ARBA00023015"/>
    </source>
</evidence>
<dbReference type="Pfam" id="PF20239">
    <property type="entry name" value="DUF6596"/>
    <property type="match status" value="1"/>
</dbReference>
<feature type="region of interest" description="Disordered" evidence="5">
    <location>
        <begin position="418"/>
        <end position="440"/>
    </location>
</feature>
<evidence type="ECO:0000256" key="4">
    <source>
        <dbReference type="ARBA" id="ARBA00023163"/>
    </source>
</evidence>
<evidence type="ECO:0000259" key="6">
    <source>
        <dbReference type="Pfam" id="PF04542"/>
    </source>
</evidence>
<organism evidence="9 10">
    <name type="scientific">Terrabacter carboxydivorans</name>
    <dbReference type="NCBI Taxonomy" id="619730"/>
    <lineage>
        <taxon>Bacteria</taxon>
        <taxon>Bacillati</taxon>
        <taxon>Actinomycetota</taxon>
        <taxon>Actinomycetes</taxon>
        <taxon>Micrococcales</taxon>
        <taxon>Intrasporangiaceae</taxon>
        <taxon>Terrabacter</taxon>
    </lineage>
</organism>
<dbReference type="PANTHER" id="PTHR47756:SF2">
    <property type="entry name" value="BLL6612 PROTEIN"/>
    <property type="match status" value="1"/>
</dbReference>
<sequence>MQPADPPDAADAVDSADSAGAADAADAITRVHHEEWARVVAGLARRFGDLDVAEEAAAEAFAAAAERWPRDGVPPNPGGWVTTTAARKAIDRLRRESQRDAKHQAALMVHDDTPAEPTGPVEDDRLRLVFTCCHPALAMEARVALTLRLLGGLTVGEIARAFLVQETTMAQRITRAKAKIVAAHIPYRVPSACDLRERVTGVLAVVYLVFNEGYLTGAGDDAVRVDLTDEAIRLGRLLRGLLPDDGEVTGLLALMLLTDARRPARVSRTGELVTLDEQDRGAWDRELLAEGRALLEERLMAVAAGGERPGRYQLLAAINLVHTDAPSARDTDWSRVVALYDALACLDPSPIVRLNRAVALAELDGPLVGLAEVDRLGDALEGYHAFHVARADLLRRAGRSAEARTAYDRAIELTGNPAERAHLTRRRDQLVSAGPPTGPR</sequence>
<accession>A0ABN3M4Z6</accession>
<dbReference type="InterPro" id="IPR007627">
    <property type="entry name" value="RNA_pol_sigma70_r2"/>
</dbReference>
<evidence type="ECO:0000313" key="10">
    <source>
        <dbReference type="Proteomes" id="UP001500730"/>
    </source>
</evidence>
<dbReference type="Proteomes" id="UP001500730">
    <property type="component" value="Unassembled WGS sequence"/>
</dbReference>
<gene>
    <name evidence="9" type="ORF">GCM10009858_37320</name>
</gene>
<dbReference type="InterPro" id="IPR046531">
    <property type="entry name" value="DUF6596"/>
</dbReference>
<feature type="compositionally biased region" description="Low complexity" evidence="5">
    <location>
        <begin position="7"/>
        <end position="22"/>
    </location>
</feature>
<keyword evidence="4" id="KW-0804">Transcription</keyword>
<evidence type="ECO:0000259" key="7">
    <source>
        <dbReference type="Pfam" id="PF08281"/>
    </source>
</evidence>
<dbReference type="SUPFAM" id="SSF88659">
    <property type="entry name" value="Sigma3 and sigma4 domains of RNA polymerase sigma factors"/>
    <property type="match status" value="1"/>
</dbReference>
<dbReference type="SUPFAM" id="SSF88946">
    <property type="entry name" value="Sigma2 domain of RNA polymerase sigma factors"/>
    <property type="match status" value="1"/>
</dbReference>
<dbReference type="InterPro" id="IPR013324">
    <property type="entry name" value="RNA_pol_sigma_r3/r4-like"/>
</dbReference>
<comment type="similarity">
    <text evidence="1">Belongs to the sigma-70 factor family. ECF subfamily.</text>
</comment>
<dbReference type="Pfam" id="PF08281">
    <property type="entry name" value="Sigma70_r4_2"/>
    <property type="match status" value="1"/>
</dbReference>
<dbReference type="InterPro" id="IPR013325">
    <property type="entry name" value="RNA_pol_sigma_r2"/>
</dbReference>
<keyword evidence="10" id="KW-1185">Reference proteome</keyword>
<feature type="compositionally biased region" description="Basic and acidic residues" evidence="5">
    <location>
        <begin position="419"/>
        <end position="429"/>
    </location>
</feature>
<evidence type="ECO:0000256" key="1">
    <source>
        <dbReference type="ARBA" id="ARBA00010641"/>
    </source>
</evidence>
<keyword evidence="3" id="KW-0731">Sigma factor</keyword>
<feature type="domain" description="RNA polymerase sigma factor 70 region 4 type 2" evidence="7">
    <location>
        <begin position="130"/>
        <end position="180"/>
    </location>
</feature>